<proteinExistence type="predicted"/>
<keyword evidence="3" id="KW-1185">Reference proteome</keyword>
<evidence type="ECO:0000313" key="2">
    <source>
        <dbReference type="EMBL" id="KAJ8778976.1"/>
    </source>
</evidence>
<organism evidence="2 3">
    <name type="scientific">Eschrichtius robustus</name>
    <name type="common">California gray whale</name>
    <name type="synonym">Eschrichtius gibbosus</name>
    <dbReference type="NCBI Taxonomy" id="9764"/>
    <lineage>
        <taxon>Eukaryota</taxon>
        <taxon>Metazoa</taxon>
        <taxon>Chordata</taxon>
        <taxon>Craniata</taxon>
        <taxon>Vertebrata</taxon>
        <taxon>Euteleostomi</taxon>
        <taxon>Mammalia</taxon>
        <taxon>Eutheria</taxon>
        <taxon>Laurasiatheria</taxon>
        <taxon>Artiodactyla</taxon>
        <taxon>Whippomorpha</taxon>
        <taxon>Cetacea</taxon>
        <taxon>Mysticeti</taxon>
        <taxon>Eschrichtiidae</taxon>
        <taxon>Eschrichtius</taxon>
    </lineage>
</organism>
<feature type="region of interest" description="Disordered" evidence="1">
    <location>
        <begin position="50"/>
        <end position="78"/>
    </location>
</feature>
<dbReference type="AlphaFoldDB" id="A0AB34GFU6"/>
<gene>
    <name evidence="2" type="ORF">J1605_013210</name>
</gene>
<dbReference type="Proteomes" id="UP001159641">
    <property type="component" value="Unassembled WGS sequence"/>
</dbReference>
<reference evidence="2 3" key="1">
    <citation type="submission" date="2022-11" db="EMBL/GenBank/DDBJ databases">
        <title>Whole genome sequence of Eschrichtius robustus ER-17-0199.</title>
        <authorList>
            <person name="Bruniche-Olsen A."/>
            <person name="Black A.N."/>
            <person name="Fields C.J."/>
            <person name="Walden K."/>
            <person name="Dewoody J.A."/>
        </authorList>
    </citation>
    <scope>NUCLEOTIDE SEQUENCE [LARGE SCALE GENOMIC DNA]</scope>
    <source>
        <strain evidence="2">ER-17-0199</strain>
        <tissue evidence="2">Blubber</tissue>
    </source>
</reference>
<evidence type="ECO:0000313" key="3">
    <source>
        <dbReference type="Proteomes" id="UP001159641"/>
    </source>
</evidence>
<comment type="caution">
    <text evidence="2">The sequence shown here is derived from an EMBL/GenBank/DDBJ whole genome shotgun (WGS) entry which is preliminary data.</text>
</comment>
<sequence>MEADGGCGGSSASAVEALKLGRGSGVSGGGRRAAAAPNMHSLATAALPVSGRESCSSCPQPTRSRPPSSPRLAVAEPAPTFLAGQLPRPLTPRSAFFSGPGAWSRGWSASLAARTGHSLIHFADQQFQGASCVLGVGGGEGTSAVRLTLPVLSELPA</sequence>
<name>A0AB34GFU6_ESCRO</name>
<feature type="compositionally biased region" description="Low complexity" evidence="1">
    <location>
        <begin position="54"/>
        <end position="66"/>
    </location>
</feature>
<evidence type="ECO:0000256" key="1">
    <source>
        <dbReference type="SAM" id="MobiDB-lite"/>
    </source>
</evidence>
<protein>
    <submittedName>
        <fullName evidence="2">Uncharacterized protein</fullName>
    </submittedName>
</protein>
<dbReference type="EMBL" id="JAIQCJ010002233">
    <property type="protein sequence ID" value="KAJ8778976.1"/>
    <property type="molecule type" value="Genomic_DNA"/>
</dbReference>
<accession>A0AB34GFU6</accession>